<name>A0ACC0L7S3_RHOML</name>
<dbReference type="EMBL" id="CM046400">
    <property type="protein sequence ID" value="KAI8524808.1"/>
    <property type="molecule type" value="Genomic_DNA"/>
</dbReference>
<proteinExistence type="predicted"/>
<sequence>MVAEGPPVVDRSSGGAEGSGAVGENPESNESPPRDSAKGKGVVIEEEQVERVQIEEVQTVEADPVEIREEDIAFRPPAGAATSSRHVPVTYDDIAEHTPDEILARVLEQHPEIGEYILKDKEDRAKAVETAEAAARAEREAEGERAGSEGLAADVEAEEAEAEEALGPRVSAVAEAGALERPEFSEETYTPPRSHLFVPLGFAGYRPPQQTDYDPELVLRDPGVHIANTWAEGNTAEVELVPALREPAAVTVQVPAEWVNEALRRMLALENLVRRAAQGMPLQLRYPAPAAQPAQAAASRRTQAQGRAASRKRARSPPQQAATGTTTRPVVTRRQTRSSQPTAASKEAAKKAVARAEERYRIEMREVQGREEPVRKRLVVPDPVEDEEEGDEESKSDSDDTVDDPRYLQNPHELAAADEDDSDDDNGGDDVEEDLRDTDWLGRDEDD</sequence>
<comment type="caution">
    <text evidence="1">The sequence shown here is derived from an EMBL/GenBank/DDBJ whole genome shotgun (WGS) entry which is preliminary data.</text>
</comment>
<protein>
    <submittedName>
        <fullName evidence="1">Uncharacterized protein</fullName>
    </submittedName>
</protein>
<evidence type="ECO:0000313" key="1">
    <source>
        <dbReference type="EMBL" id="KAI8524808.1"/>
    </source>
</evidence>
<gene>
    <name evidence="1" type="ORF">RHMOL_Rhmol13G0178600</name>
</gene>
<keyword evidence="2" id="KW-1185">Reference proteome</keyword>
<accession>A0ACC0L7S3</accession>
<evidence type="ECO:0000313" key="2">
    <source>
        <dbReference type="Proteomes" id="UP001062846"/>
    </source>
</evidence>
<dbReference type="Proteomes" id="UP001062846">
    <property type="component" value="Chromosome 13"/>
</dbReference>
<reference evidence="1" key="1">
    <citation type="submission" date="2022-02" db="EMBL/GenBank/DDBJ databases">
        <title>Plant Genome Project.</title>
        <authorList>
            <person name="Zhang R.-G."/>
        </authorList>
    </citation>
    <scope>NUCLEOTIDE SEQUENCE</scope>
    <source>
        <strain evidence="1">AT1</strain>
    </source>
</reference>
<organism evidence="1 2">
    <name type="scientific">Rhododendron molle</name>
    <name type="common">Chinese azalea</name>
    <name type="synonym">Azalea mollis</name>
    <dbReference type="NCBI Taxonomy" id="49168"/>
    <lineage>
        <taxon>Eukaryota</taxon>
        <taxon>Viridiplantae</taxon>
        <taxon>Streptophyta</taxon>
        <taxon>Embryophyta</taxon>
        <taxon>Tracheophyta</taxon>
        <taxon>Spermatophyta</taxon>
        <taxon>Magnoliopsida</taxon>
        <taxon>eudicotyledons</taxon>
        <taxon>Gunneridae</taxon>
        <taxon>Pentapetalae</taxon>
        <taxon>asterids</taxon>
        <taxon>Ericales</taxon>
        <taxon>Ericaceae</taxon>
        <taxon>Ericoideae</taxon>
        <taxon>Rhodoreae</taxon>
        <taxon>Rhododendron</taxon>
    </lineage>
</organism>